<comment type="miscellaneous">
    <text evidence="9">During catalysis, the active site Cys acts as a nucleophile attacking the alpha-carbonyl group of tRNA-bound glutamate with the formation of a thioester intermediate between enzyme and glutamate, and the concomitant release of tRNA(Glu). The thioester intermediate is finally reduced by direct hydride transfer from NADPH, to form the product GSA.</text>
</comment>
<evidence type="ECO:0000256" key="3">
    <source>
        <dbReference type="ARBA" id="ARBA00012970"/>
    </source>
</evidence>
<evidence type="ECO:0000256" key="4">
    <source>
        <dbReference type="ARBA" id="ARBA00022857"/>
    </source>
</evidence>
<dbReference type="Pfam" id="PF00745">
    <property type="entry name" value="GlutR_dimer"/>
    <property type="match status" value="1"/>
</dbReference>
<dbReference type="GO" id="GO:0008883">
    <property type="term" value="F:glutamyl-tRNA reductase activity"/>
    <property type="evidence" value="ECO:0007669"/>
    <property type="project" value="UniProtKB-UniRule"/>
</dbReference>
<comment type="catalytic activity">
    <reaction evidence="7 9 14">
        <text>(S)-4-amino-5-oxopentanoate + tRNA(Glu) + NADP(+) = L-glutamyl-tRNA(Glu) + NADPH + H(+)</text>
        <dbReference type="Rhea" id="RHEA:12344"/>
        <dbReference type="Rhea" id="RHEA-COMP:9663"/>
        <dbReference type="Rhea" id="RHEA-COMP:9680"/>
        <dbReference type="ChEBI" id="CHEBI:15378"/>
        <dbReference type="ChEBI" id="CHEBI:57501"/>
        <dbReference type="ChEBI" id="CHEBI:57783"/>
        <dbReference type="ChEBI" id="CHEBI:58349"/>
        <dbReference type="ChEBI" id="CHEBI:78442"/>
        <dbReference type="ChEBI" id="CHEBI:78520"/>
        <dbReference type="EC" id="1.2.1.70"/>
    </reaction>
</comment>
<dbReference type="AlphaFoldDB" id="A0A371IQP2"/>
<evidence type="ECO:0000256" key="14">
    <source>
        <dbReference type="RuleBase" id="RU000584"/>
    </source>
</evidence>
<dbReference type="InterPro" id="IPR000343">
    <property type="entry name" value="4pyrrol_synth_GluRdtase"/>
</dbReference>
<evidence type="ECO:0000259" key="17">
    <source>
        <dbReference type="Pfam" id="PF05201"/>
    </source>
</evidence>
<dbReference type="SUPFAM" id="SSF51735">
    <property type="entry name" value="NAD(P)-binding Rossmann-fold domains"/>
    <property type="match status" value="1"/>
</dbReference>
<organism evidence="18 19">
    <name type="scientific">Romboutsia maritimum</name>
    <dbReference type="NCBI Taxonomy" id="2020948"/>
    <lineage>
        <taxon>Bacteria</taxon>
        <taxon>Bacillati</taxon>
        <taxon>Bacillota</taxon>
        <taxon>Clostridia</taxon>
        <taxon>Peptostreptococcales</taxon>
        <taxon>Peptostreptococcaceae</taxon>
        <taxon>Romboutsia</taxon>
    </lineage>
</organism>
<dbReference type="Gene3D" id="3.30.460.30">
    <property type="entry name" value="Glutamyl-tRNA reductase, N-terminal domain"/>
    <property type="match status" value="1"/>
</dbReference>
<comment type="pathway">
    <text evidence="1 9 14">Porphyrin-containing compound metabolism; protoporphyrin-IX biosynthesis; 5-aminolevulinate from L-glutamyl-tRNA(Glu): step 1/2.</text>
</comment>
<dbReference type="FunFam" id="3.30.460.30:FF:000001">
    <property type="entry name" value="Glutamyl-tRNA reductase"/>
    <property type="match status" value="1"/>
</dbReference>
<reference evidence="18 19" key="1">
    <citation type="journal article" date="2017" name="Genome Announc.">
        <title>Draft Genome Sequence of Romboutsia maritimum sp. nov. Strain CCRI-22766(T), Isolated from Coastal Estuarine Mud.</title>
        <authorList>
            <person name="Maheux A.F."/>
            <person name="Boudreau D.K."/>
            <person name="Berube E."/>
            <person name="Boissinot M."/>
            <person name="Raymond F."/>
            <person name="Brodeur S."/>
            <person name="Corbeil J."/>
            <person name="Brightwell G."/>
            <person name="Broda D."/>
            <person name="Omar R.F."/>
            <person name="Bergeron M.G."/>
        </authorList>
    </citation>
    <scope>NUCLEOTIDE SEQUENCE [LARGE SCALE GENOMIC DNA]</scope>
    <source>
        <strain evidence="18 19">CCRI-22766</strain>
    </source>
</reference>
<evidence type="ECO:0000256" key="13">
    <source>
        <dbReference type="PIRSR" id="PIRSR000445-4"/>
    </source>
</evidence>
<proteinExistence type="inferred from homology"/>
<feature type="site" description="Important for activity" evidence="9 13">
    <location>
        <position position="96"/>
    </location>
</feature>
<dbReference type="InterPro" id="IPR018214">
    <property type="entry name" value="GluRdtase_CS"/>
</dbReference>
<dbReference type="Pfam" id="PF01488">
    <property type="entry name" value="Shikimate_DH"/>
    <property type="match status" value="1"/>
</dbReference>
<feature type="active site" description="Nucleophile" evidence="9 10">
    <location>
        <position position="49"/>
    </location>
</feature>
<dbReference type="EC" id="1.2.1.70" evidence="3 9"/>
<dbReference type="EMBL" id="NOJZ02000027">
    <property type="protein sequence ID" value="RDY22783.1"/>
    <property type="molecule type" value="Genomic_DNA"/>
</dbReference>
<dbReference type="RefSeq" id="WP_095406003.1">
    <property type="nucleotide sequence ID" value="NZ_NOJZ02000027.1"/>
</dbReference>
<dbReference type="FunFam" id="3.40.50.720:FF:000031">
    <property type="entry name" value="Glutamyl-tRNA reductase"/>
    <property type="match status" value="1"/>
</dbReference>
<comment type="domain">
    <text evidence="9">Possesses an unusual extended V-shaped dimeric structure with each monomer consisting of three distinct domains arranged along a curved 'spinal' alpha-helix. The N-terminal catalytic domain specifically recognizes the glutamate moiety of the substrate. The second domain is the NADPH-binding domain, and the third C-terminal domain is responsible for dimerization.</text>
</comment>
<dbReference type="Proteomes" id="UP000243494">
    <property type="component" value="Unassembled WGS sequence"/>
</dbReference>
<dbReference type="SUPFAM" id="SSF69742">
    <property type="entry name" value="Glutamyl tRNA-reductase catalytic, N-terminal domain"/>
    <property type="match status" value="1"/>
</dbReference>
<dbReference type="InterPro" id="IPR006151">
    <property type="entry name" value="Shikm_DH/Glu-tRNA_Rdtase"/>
</dbReference>
<evidence type="ECO:0000256" key="1">
    <source>
        <dbReference type="ARBA" id="ARBA00005059"/>
    </source>
</evidence>
<evidence type="ECO:0000256" key="6">
    <source>
        <dbReference type="ARBA" id="ARBA00023244"/>
    </source>
</evidence>
<dbReference type="CDD" id="cd05213">
    <property type="entry name" value="NAD_bind_Glutamyl_tRNA_reduct"/>
    <property type="match status" value="1"/>
</dbReference>
<evidence type="ECO:0000259" key="15">
    <source>
        <dbReference type="Pfam" id="PF00745"/>
    </source>
</evidence>
<dbReference type="NCBIfam" id="TIGR01035">
    <property type="entry name" value="hemA"/>
    <property type="match status" value="1"/>
</dbReference>
<dbReference type="InterPro" id="IPR036291">
    <property type="entry name" value="NAD(P)-bd_dom_sf"/>
</dbReference>
<comment type="function">
    <text evidence="9">Catalyzes the NADPH-dependent reduction of glutamyl-tRNA(Glu) to glutamate 1-semialdehyde (GSA).</text>
</comment>
<evidence type="ECO:0000256" key="11">
    <source>
        <dbReference type="PIRSR" id="PIRSR000445-2"/>
    </source>
</evidence>
<feature type="domain" description="Tetrapyrrole biosynthesis glutamyl-tRNA reductase dimerisation" evidence="15">
    <location>
        <begin position="314"/>
        <end position="411"/>
    </location>
</feature>
<keyword evidence="5 9" id="KW-0560">Oxidoreductase</keyword>
<name>A0A371IQP2_9FIRM</name>
<dbReference type="InterPro" id="IPR015895">
    <property type="entry name" value="4pyrrol_synth_GluRdtase_N"/>
</dbReference>
<sequence>MNIGVVGVNHNLTPINVREKVSFTDTKKIEAINLLLDKEIDEVVILSTCNRSEIYIKAENIAEKIKIVEEFYESFFNSEGIKEYLFTKIDKDVLEHLFEVTSGLDSIVLGEDQILGQVKDAHDFSMKLGASKKLFNKLFREAITTAKNIKNTTKISQQPLSISYIGVKFLEDKIGSLDGKNALVVGIGKMSKLTMKHLEEQKINTIYVANRSYEKFTEIQDLYNNIVPIKYEDRYKILKDVDIVISATASPHIVIKYEDIPNIERNIFMMDIALPRDIEPKINELPNIEVYDIDDLKKIHDENDEKRRELASIAHSMIQESIKDFIEWEELTQTDHTIQSLNDKCMEIREDTLEYIFRKVELNGREQKIIDKMMASALKRLVREPIINLKKVKDKGKREEYIKLVEELFQL</sequence>
<dbReference type="InterPro" id="IPR036453">
    <property type="entry name" value="GluRdtase_dimer_dom_sf"/>
</dbReference>
<evidence type="ECO:0000256" key="12">
    <source>
        <dbReference type="PIRSR" id="PIRSR000445-3"/>
    </source>
</evidence>
<feature type="binding site" evidence="9 12">
    <location>
        <begin position="186"/>
        <end position="191"/>
    </location>
    <ligand>
        <name>NADP(+)</name>
        <dbReference type="ChEBI" id="CHEBI:58349"/>
    </ligand>
</feature>
<dbReference type="SUPFAM" id="SSF69075">
    <property type="entry name" value="Glutamyl tRNA-reductase dimerization domain"/>
    <property type="match status" value="1"/>
</dbReference>
<feature type="domain" description="Glutamyl-tRNA reductase N-terminal" evidence="17">
    <location>
        <begin position="6"/>
        <end position="153"/>
    </location>
</feature>
<evidence type="ECO:0000256" key="10">
    <source>
        <dbReference type="PIRSR" id="PIRSR000445-1"/>
    </source>
</evidence>
<feature type="binding site" evidence="9 11">
    <location>
        <begin position="48"/>
        <end position="51"/>
    </location>
    <ligand>
        <name>substrate</name>
    </ligand>
</feature>
<comment type="subunit">
    <text evidence="9">Homodimer.</text>
</comment>
<dbReference type="PANTHER" id="PTHR43013">
    <property type="entry name" value="GLUTAMYL-TRNA REDUCTASE"/>
    <property type="match status" value="1"/>
</dbReference>
<keyword evidence="4 9" id="KW-0521">NADP</keyword>
<dbReference type="Gene3D" id="3.40.50.720">
    <property type="entry name" value="NAD(P)-binding Rossmann-like Domain"/>
    <property type="match status" value="1"/>
</dbReference>
<evidence type="ECO:0000256" key="7">
    <source>
        <dbReference type="ARBA" id="ARBA00047464"/>
    </source>
</evidence>
<dbReference type="InterPro" id="IPR036343">
    <property type="entry name" value="GluRdtase_N_sf"/>
</dbReference>
<evidence type="ECO:0000256" key="9">
    <source>
        <dbReference type="HAMAP-Rule" id="MF_00087"/>
    </source>
</evidence>
<keyword evidence="19" id="KW-1185">Reference proteome</keyword>
<feature type="binding site" evidence="9 11">
    <location>
        <position position="106"/>
    </location>
    <ligand>
        <name>substrate</name>
    </ligand>
</feature>
<dbReference type="GO" id="GO:0019353">
    <property type="term" value="P:protoporphyrinogen IX biosynthetic process from glutamate"/>
    <property type="evidence" value="ECO:0007669"/>
    <property type="project" value="TreeGrafter"/>
</dbReference>
<comment type="caution">
    <text evidence="18">The sequence shown here is derived from an EMBL/GenBank/DDBJ whole genome shotgun (WGS) entry which is preliminary data.</text>
</comment>
<dbReference type="UniPathway" id="UPA00251">
    <property type="reaction ID" value="UER00316"/>
</dbReference>
<evidence type="ECO:0000313" key="18">
    <source>
        <dbReference type="EMBL" id="RDY22783.1"/>
    </source>
</evidence>
<evidence type="ECO:0000256" key="5">
    <source>
        <dbReference type="ARBA" id="ARBA00023002"/>
    </source>
</evidence>
<dbReference type="PANTHER" id="PTHR43013:SF1">
    <property type="entry name" value="GLUTAMYL-TRNA REDUCTASE"/>
    <property type="match status" value="1"/>
</dbReference>
<feature type="domain" description="Quinate/shikimate 5-dehydrogenase/glutamyl-tRNA reductase" evidence="16">
    <location>
        <begin position="171"/>
        <end position="299"/>
    </location>
</feature>
<dbReference type="Pfam" id="PF05201">
    <property type="entry name" value="GlutR_N"/>
    <property type="match status" value="1"/>
</dbReference>
<evidence type="ECO:0000256" key="2">
    <source>
        <dbReference type="ARBA" id="ARBA00005916"/>
    </source>
</evidence>
<gene>
    <name evidence="9" type="primary">hemA</name>
    <name evidence="18" type="ORF">CHF27_011685</name>
</gene>
<evidence type="ECO:0000313" key="19">
    <source>
        <dbReference type="Proteomes" id="UP000243494"/>
    </source>
</evidence>
<comment type="similarity">
    <text evidence="2 9 14">Belongs to the glutamyl-tRNA reductase family.</text>
</comment>
<dbReference type="InterPro" id="IPR015896">
    <property type="entry name" value="4pyrrol_synth_GluRdtase_dimer"/>
</dbReference>
<keyword evidence="6 9" id="KW-0627">Porphyrin biosynthesis</keyword>
<accession>A0A371IQP2</accession>
<feature type="binding site" evidence="9 11">
    <location>
        <begin position="111"/>
        <end position="113"/>
    </location>
    <ligand>
        <name>substrate</name>
    </ligand>
</feature>
<dbReference type="OrthoDB" id="110209at2"/>
<dbReference type="PIRSF" id="PIRSF000445">
    <property type="entry name" value="4pyrrol_synth_GluRdtase"/>
    <property type="match status" value="1"/>
</dbReference>
<protein>
    <recommendedName>
        <fullName evidence="8 9">Glutamyl-tRNA reductase</fullName>
        <shortName evidence="9">GluTR</shortName>
        <ecNumber evidence="3 9">1.2.1.70</ecNumber>
    </recommendedName>
</protein>
<evidence type="ECO:0000256" key="8">
    <source>
        <dbReference type="ARBA" id="ARBA00068659"/>
    </source>
</evidence>
<feature type="binding site" evidence="9 11">
    <location>
        <position position="117"/>
    </location>
    <ligand>
        <name>substrate</name>
    </ligand>
</feature>
<dbReference type="PROSITE" id="PS00747">
    <property type="entry name" value="GLUTR"/>
    <property type="match status" value="1"/>
</dbReference>
<evidence type="ECO:0000259" key="16">
    <source>
        <dbReference type="Pfam" id="PF01488"/>
    </source>
</evidence>
<dbReference type="GO" id="GO:0050661">
    <property type="term" value="F:NADP binding"/>
    <property type="evidence" value="ECO:0007669"/>
    <property type="project" value="InterPro"/>
</dbReference>
<dbReference type="HAMAP" id="MF_00087">
    <property type="entry name" value="Glu_tRNA_reductase"/>
    <property type="match status" value="1"/>
</dbReference>